<dbReference type="Proteomes" id="UP000016480">
    <property type="component" value="Unassembled WGS sequence"/>
</dbReference>
<dbReference type="EMBL" id="AHCD03000040">
    <property type="protein sequence ID" value="KAF7783808.1"/>
    <property type="molecule type" value="Genomic_DNA"/>
</dbReference>
<proteinExistence type="predicted"/>
<accession>A0A8T0C373</accession>
<name>A0A8T0C373_9GAMM</name>
<gene>
    <name evidence="1" type="ORF">PRUB_a5115</name>
</gene>
<reference evidence="1 2" key="1">
    <citation type="journal article" date="2012" name="J. Bacteriol.">
        <title>Genome sequence of the cycloprodigiosin-producing bacterial strain Pseudoalteromonas rubra ATCC 29570(T).</title>
        <authorList>
            <person name="Xie B.B."/>
            <person name="Shu Y.L."/>
            <person name="Qin Q.L."/>
            <person name="Rong J.C."/>
            <person name="Zhang X.Y."/>
            <person name="Chen X.L."/>
            <person name="Zhou B.C."/>
            <person name="Zhang Y.Z."/>
        </authorList>
    </citation>
    <scope>NUCLEOTIDE SEQUENCE [LARGE SCALE GENOMIC DNA]</scope>
    <source>
        <strain evidence="1 2">DSM 6842</strain>
    </source>
</reference>
<sequence>MKPATIFAKIPQIAKLDPTPGNFILSVKGKIAEKPVFLLYKLNVLE</sequence>
<evidence type="ECO:0000313" key="1">
    <source>
        <dbReference type="EMBL" id="KAF7783808.1"/>
    </source>
</evidence>
<protein>
    <submittedName>
        <fullName evidence="1">Uncharacterized protein</fullName>
    </submittedName>
</protein>
<organism evidence="1 2">
    <name type="scientific">Pseudoalteromonas rubra</name>
    <dbReference type="NCBI Taxonomy" id="43658"/>
    <lineage>
        <taxon>Bacteria</taxon>
        <taxon>Pseudomonadati</taxon>
        <taxon>Pseudomonadota</taxon>
        <taxon>Gammaproteobacteria</taxon>
        <taxon>Alteromonadales</taxon>
        <taxon>Pseudoalteromonadaceae</taxon>
        <taxon>Pseudoalteromonas</taxon>
    </lineage>
</organism>
<comment type="caution">
    <text evidence="1">The sequence shown here is derived from an EMBL/GenBank/DDBJ whole genome shotgun (WGS) entry which is preliminary data.</text>
</comment>
<evidence type="ECO:0000313" key="2">
    <source>
        <dbReference type="Proteomes" id="UP000016480"/>
    </source>
</evidence>
<dbReference type="AlphaFoldDB" id="A0A8T0C373"/>